<evidence type="ECO:0000313" key="10">
    <source>
        <dbReference type="Proteomes" id="UP000177982"/>
    </source>
</evidence>
<dbReference type="GO" id="GO:0005886">
    <property type="term" value="C:plasma membrane"/>
    <property type="evidence" value="ECO:0007669"/>
    <property type="project" value="TreeGrafter"/>
</dbReference>
<dbReference type="Pfam" id="PF00535">
    <property type="entry name" value="Glycos_transf_2"/>
    <property type="match status" value="1"/>
</dbReference>
<evidence type="ECO:0000256" key="5">
    <source>
        <dbReference type="ARBA" id="ARBA00022989"/>
    </source>
</evidence>
<comment type="subcellular location">
    <subcellularLocation>
        <location evidence="1">Membrane</location>
        <topology evidence="1">Multi-pass membrane protein</topology>
    </subcellularLocation>
</comment>
<dbReference type="AlphaFoldDB" id="A0A1G2L403"/>
<dbReference type="Gene3D" id="3.90.550.10">
    <property type="entry name" value="Spore Coat Polysaccharide Biosynthesis Protein SpsA, Chain A"/>
    <property type="match status" value="1"/>
</dbReference>
<evidence type="ECO:0000256" key="3">
    <source>
        <dbReference type="ARBA" id="ARBA00022679"/>
    </source>
</evidence>
<dbReference type="EMBL" id="MHQO01000032">
    <property type="protein sequence ID" value="OHA06395.1"/>
    <property type="molecule type" value="Genomic_DNA"/>
</dbReference>
<dbReference type="SUPFAM" id="SSF53448">
    <property type="entry name" value="Nucleotide-diphospho-sugar transferases"/>
    <property type="match status" value="1"/>
</dbReference>
<gene>
    <name evidence="9" type="ORF">A2934_03540</name>
</gene>
<dbReference type="GO" id="GO:0016757">
    <property type="term" value="F:glycosyltransferase activity"/>
    <property type="evidence" value="ECO:0007669"/>
    <property type="project" value="UniProtKB-KW"/>
</dbReference>
<evidence type="ECO:0000259" key="8">
    <source>
        <dbReference type="Pfam" id="PF00535"/>
    </source>
</evidence>
<comment type="caution">
    <text evidence="9">The sequence shown here is derived from an EMBL/GenBank/DDBJ whole genome shotgun (WGS) entry which is preliminary data.</text>
</comment>
<evidence type="ECO:0000256" key="4">
    <source>
        <dbReference type="ARBA" id="ARBA00022692"/>
    </source>
</evidence>
<dbReference type="InterPro" id="IPR050256">
    <property type="entry name" value="Glycosyltransferase_2"/>
</dbReference>
<dbReference type="PANTHER" id="PTHR48090:SF1">
    <property type="entry name" value="PROPHAGE BACTOPRENOL GLUCOSYL TRANSFERASE HOMOLOG"/>
    <property type="match status" value="1"/>
</dbReference>
<keyword evidence="4 7" id="KW-0812">Transmembrane</keyword>
<evidence type="ECO:0000256" key="2">
    <source>
        <dbReference type="ARBA" id="ARBA00022676"/>
    </source>
</evidence>
<feature type="domain" description="Glycosyltransferase 2-like" evidence="8">
    <location>
        <begin position="8"/>
        <end position="168"/>
    </location>
</feature>
<evidence type="ECO:0000256" key="6">
    <source>
        <dbReference type="ARBA" id="ARBA00023136"/>
    </source>
</evidence>
<feature type="transmembrane region" description="Helical" evidence="7">
    <location>
        <begin position="263"/>
        <end position="288"/>
    </location>
</feature>
<dbReference type="CDD" id="cd04187">
    <property type="entry name" value="DPM1_like_bac"/>
    <property type="match status" value="1"/>
</dbReference>
<keyword evidence="5 7" id="KW-1133">Transmembrane helix</keyword>
<evidence type="ECO:0000256" key="1">
    <source>
        <dbReference type="ARBA" id="ARBA00004141"/>
    </source>
</evidence>
<reference evidence="9 10" key="1">
    <citation type="journal article" date="2016" name="Nat. Commun.">
        <title>Thousands of microbial genomes shed light on interconnected biogeochemical processes in an aquifer system.</title>
        <authorList>
            <person name="Anantharaman K."/>
            <person name="Brown C.T."/>
            <person name="Hug L.A."/>
            <person name="Sharon I."/>
            <person name="Castelle C.J."/>
            <person name="Probst A.J."/>
            <person name="Thomas B.C."/>
            <person name="Singh A."/>
            <person name="Wilkins M.J."/>
            <person name="Karaoz U."/>
            <person name="Brodie E.L."/>
            <person name="Williams K.H."/>
            <person name="Hubbard S.S."/>
            <person name="Banfield J.F."/>
        </authorList>
    </citation>
    <scope>NUCLEOTIDE SEQUENCE [LARGE SCALE GENOMIC DNA]</scope>
</reference>
<sequence>MLTSKKISIVIVCYNDAGSVHEMLKRVRGVMDGITRNYEIIYVNDKSPDNAYDVLKVEAAKDKRLIVINHSRNFGGQAAYTSGMKYATGEAAILLDGDLQDPPELFSEFVKKWLDGHDIVYGIRKRREGTTIRRIGYKIFYRIFKHLSYINIPLDAGDFSLISRRALDVINGFPEVDRYIRGIRAYVGFKTIGIPYVRQDRFAGESNNSFVWLIRWAKKIIFSFSYQPLEWIAYLAVLVTVLAGLGIVFYIGLAFFLEPPSGFLTLLIAVLFLGAIQLISLAVIAEYLGRIFEEVKHRPVGIVDEVINDYKNIKP</sequence>
<dbReference type="InterPro" id="IPR001173">
    <property type="entry name" value="Glyco_trans_2-like"/>
</dbReference>
<evidence type="ECO:0000256" key="7">
    <source>
        <dbReference type="SAM" id="Phobius"/>
    </source>
</evidence>
<protein>
    <recommendedName>
        <fullName evidence="8">Glycosyltransferase 2-like domain-containing protein</fullName>
    </recommendedName>
</protein>
<keyword evidence="3" id="KW-0808">Transferase</keyword>
<dbReference type="InterPro" id="IPR029044">
    <property type="entry name" value="Nucleotide-diphossugar_trans"/>
</dbReference>
<feature type="transmembrane region" description="Helical" evidence="7">
    <location>
        <begin position="231"/>
        <end position="257"/>
    </location>
</feature>
<name>A0A1G2L403_9BACT</name>
<dbReference type="PANTHER" id="PTHR48090">
    <property type="entry name" value="UNDECAPRENYL-PHOSPHATE 4-DEOXY-4-FORMAMIDO-L-ARABINOSE TRANSFERASE-RELATED"/>
    <property type="match status" value="1"/>
</dbReference>
<dbReference type="Proteomes" id="UP000177982">
    <property type="component" value="Unassembled WGS sequence"/>
</dbReference>
<proteinExistence type="predicted"/>
<accession>A0A1G2L403</accession>
<keyword evidence="2" id="KW-0328">Glycosyltransferase</keyword>
<keyword evidence="6 7" id="KW-0472">Membrane</keyword>
<organism evidence="9 10">
    <name type="scientific">Candidatus Sungbacteria bacterium RIFCSPLOWO2_01_FULL_47_10</name>
    <dbReference type="NCBI Taxonomy" id="1802276"/>
    <lineage>
        <taxon>Bacteria</taxon>
        <taxon>Candidatus Sungiibacteriota</taxon>
    </lineage>
</organism>
<evidence type="ECO:0000313" key="9">
    <source>
        <dbReference type="EMBL" id="OHA06395.1"/>
    </source>
</evidence>